<feature type="transmembrane region" description="Helical" evidence="6">
    <location>
        <begin position="247"/>
        <end position="265"/>
    </location>
</feature>
<feature type="transmembrane region" description="Helical" evidence="6">
    <location>
        <begin position="121"/>
        <end position="140"/>
    </location>
</feature>
<dbReference type="InterPro" id="IPR001750">
    <property type="entry name" value="ND/Mrp_TM"/>
</dbReference>
<dbReference type="InterPro" id="IPR003945">
    <property type="entry name" value="NU5C-like"/>
</dbReference>
<accession>A0A855MKQ3</accession>
<comment type="subcellular location">
    <subcellularLocation>
        <location evidence="1">Endomembrane system</location>
        <topology evidence="1">Multi-pass membrane protein</topology>
    </subcellularLocation>
    <subcellularLocation>
        <location evidence="5">Membrane</location>
        <topology evidence="5">Multi-pass membrane protein</topology>
    </subcellularLocation>
</comment>
<feature type="transmembrane region" description="Helical" evidence="6">
    <location>
        <begin position="277"/>
        <end position="299"/>
    </location>
</feature>
<dbReference type="PRINTS" id="PR01434">
    <property type="entry name" value="NADHDHGNASE5"/>
</dbReference>
<keyword evidence="4 6" id="KW-0472">Membrane</keyword>
<feature type="transmembrane region" description="Helical" evidence="6">
    <location>
        <begin position="40"/>
        <end position="57"/>
    </location>
</feature>
<proteinExistence type="predicted"/>
<dbReference type="GO" id="GO:0016020">
    <property type="term" value="C:membrane"/>
    <property type="evidence" value="ECO:0007669"/>
    <property type="project" value="UniProtKB-SubCell"/>
</dbReference>
<evidence type="ECO:0000256" key="1">
    <source>
        <dbReference type="ARBA" id="ARBA00004127"/>
    </source>
</evidence>
<feature type="transmembrane region" description="Helical" evidence="6">
    <location>
        <begin position="208"/>
        <end position="226"/>
    </location>
</feature>
<feature type="transmembrane region" description="Helical" evidence="6">
    <location>
        <begin position="378"/>
        <end position="396"/>
    </location>
</feature>
<dbReference type="AlphaFoldDB" id="A0A855MKQ3"/>
<evidence type="ECO:0000256" key="2">
    <source>
        <dbReference type="ARBA" id="ARBA00022692"/>
    </source>
</evidence>
<feature type="domain" description="NADH-Ubiquinone oxidoreductase (complex I) chain 5 N-terminal" evidence="8">
    <location>
        <begin position="77"/>
        <end position="109"/>
    </location>
</feature>
<dbReference type="GO" id="GO:0015990">
    <property type="term" value="P:electron transport coupled proton transport"/>
    <property type="evidence" value="ECO:0007669"/>
    <property type="project" value="TreeGrafter"/>
</dbReference>
<dbReference type="InterPro" id="IPR001516">
    <property type="entry name" value="Proton_antipo_N"/>
</dbReference>
<feature type="transmembrane region" description="Helical" evidence="6">
    <location>
        <begin position="348"/>
        <end position="366"/>
    </location>
</feature>
<feature type="transmembrane region" description="Helical" evidence="6">
    <location>
        <begin position="306"/>
        <end position="328"/>
    </location>
</feature>
<organism evidence="9">
    <name type="scientific">Pectobacterium versatile</name>
    <dbReference type="NCBI Taxonomy" id="2488639"/>
    <lineage>
        <taxon>Bacteria</taxon>
        <taxon>Pseudomonadati</taxon>
        <taxon>Pseudomonadota</taxon>
        <taxon>Gammaproteobacteria</taxon>
        <taxon>Enterobacterales</taxon>
        <taxon>Pectobacteriaceae</taxon>
        <taxon>Pectobacterium</taxon>
    </lineage>
</organism>
<evidence type="ECO:0000313" key="9">
    <source>
        <dbReference type="EMBL" id="POY51966.1"/>
    </source>
</evidence>
<feature type="transmembrane region" description="Helical" evidence="6">
    <location>
        <begin position="146"/>
        <end position="163"/>
    </location>
</feature>
<feature type="transmembrane region" description="Helical" evidence="6">
    <location>
        <begin position="416"/>
        <end position="441"/>
    </location>
</feature>
<dbReference type="NCBIfam" id="NF005097">
    <property type="entry name" value="PRK06525.1"/>
    <property type="match status" value="1"/>
</dbReference>
<dbReference type="GO" id="GO:0003954">
    <property type="term" value="F:NADH dehydrogenase activity"/>
    <property type="evidence" value="ECO:0007669"/>
    <property type="project" value="TreeGrafter"/>
</dbReference>
<feature type="transmembrane region" description="Helical" evidence="6">
    <location>
        <begin position="462"/>
        <end position="485"/>
    </location>
</feature>
<sequence>MMESSSFMTNTALATLLLPFIGALLTACSPKHYAKWLCTFFALLATLGTVVLGWGFLAHGKVAVTFPILSYGDVALFGFTLDRISTLIVFAVVFLGLLVSLYSVGYLNTGNREHPHEGTNRYYAFLLIFIGAMAGLVMSSTILGQLLFFEITGGCSWALIGYYQTAKSQRSALKALLITHVASLGLFIAAATLFISTGTFALSALSQLEGTPALLVFGGILFAAWGKSAQLPLQAWLPDAMEAPTPISAYLHAASMVKVGVYIYARAIIESGHIPQVIGWVGIGMATLTIVYGFLMYLPQKDMKRLLAWSTITQLGYIFLALSISVFGSREAFDGGIAYIFNHAFAKSLFFLVAGSLSYCCGTRLLPRLRGVLNKMPVVGIGFCIAALAIAGVPPLNGFFSKFPIFAAGFAMSREFWVMTPLMVLVLIESVASFAWLIYWFGQVIPGEPSEELVQASPLPTTMRLVLLVLIVMSFCSSIIAVTWLG</sequence>
<reference evidence="9" key="1">
    <citation type="submission" date="2017-12" db="EMBL/GenBank/DDBJ databases">
        <title>First report on the novel genomospecies/subspecies of Pectobacterium carotovorum in Russia.</title>
        <authorList>
            <person name="Shirshikov F.V."/>
            <person name="Miroshnikov K."/>
            <person name="Toshakov S.V."/>
            <person name="Kabanova A.P."/>
            <person name="Barannik A.P."/>
            <person name="Shneider M."/>
            <person name="Ignatov A.N."/>
            <person name="Miroshnikov K.A."/>
        </authorList>
    </citation>
    <scope>NUCLEOTIDE SEQUENCE [LARGE SCALE GENOMIC DNA]</scope>
    <source>
        <strain evidence="9">F131</strain>
    </source>
</reference>
<dbReference type="GO" id="GO:0012505">
    <property type="term" value="C:endomembrane system"/>
    <property type="evidence" value="ECO:0007669"/>
    <property type="project" value="UniProtKB-SubCell"/>
</dbReference>
<dbReference type="PANTHER" id="PTHR42829:SF2">
    <property type="entry name" value="NADH-UBIQUINONE OXIDOREDUCTASE CHAIN 5"/>
    <property type="match status" value="1"/>
</dbReference>
<evidence type="ECO:0000259" key="8">
    <source>
        <dbReference type="Pfam" id="PF00662"/>
    </source>
</evidence>
<dbReference type="EMBL" id="PDVW01000001">
    <property type="protein sequence ID" value="POY51966.1"/>
    <property type="molecule type" value="Genomic_DNA"/>
</dbReference>
<dbReference type="GO" id="GO:0008137">
    <property type="term" value="F:NADH dehydrogenase (ubiquinone) activity"/>
    <property type="evidence" value="ECO:0007669"/>
    <property type="project" value="InterPro"/>
</dbReference>
<evidence type="ECO:0000256" key="6">
    <source>
        <dbReference type="SAM" id="Phobius"/>
    </source>
</evidence>
<feature type="transmembrane region" description="Helical" evidence="6">
    <location>
        <begin position="87"/>
        <end position="109"/>
    </location>
</feature>
<dbReference type="GO" id="GO:0042773">
    <property type="term" value="P:ATP synthesis coupled electron transport"/>
    <property type="evidence" value="ECO:0007669"/>
    <property type="project" value="InterPro"/>
</dbReference>
<evidence type="ECO:0000256" key="4">
    <source>
        <dbReference type="ARBA" id="ARBA00023136"/>
    </source>
</evidence>
<comment type="caution">
    <text evidence="9">The sequence shown here is derived from an EMBL/GenBank/DDBJ whole genome shotgun (WGS) entry which is preliminary data.</text>
</comment>
<gene>
    <name evidence="9" type="ORF">F131LOC_00158</name>
</gene>
<feature type="transmembrane region" description="Helical" evidence="6">
    <location>
        <begin position="175"/>
        <end position="196"/>
    </location>
</feature>
<keyword evidence="2 5" id="KW-0812">Transmembrane</keyword>
<protein>
    <submittedName>
        <fullName evidence="9">Hydrogenase 4 subunit D</fullName>
    </submittedName>
</protein>
<name>A0A855MKQ3_9GAMM</name>
<dbReference type="Pfam" id="PF00662">
    <property type="entry name" value="Proton_antipo_N"/>
    <property type="match status" value="1"/>
</dbReference>
<keyword evidence="3 6" id="KW-1133">Transmembrane helix</keyword>
<evidence type="ECO:0000256" key="3">
    <source>
        <dbReference type="ARBA" id="ARBA00022989"/>
    </source>
</evidence>
<evidence type="ECO:0000259" key="7">
    <source>
        <dbReference type="Pfam" id="PF00361"/>
    </source>
</evidence>
<feature type="domain" description="NADH:quinone oxidoreductase/Mrp antiporter transmembrane" evidence="7">
    <location>
        <begin position="143"/>
        <end position="420"/>
    </location>
</feature>
<evidence type="ECO:0000256" key="5">
    <source>
        <dbReference type="RuleBase" id="RU000320"/>
    </source>
</evidence>
<dbReference type="PANTHER" id="PTHR42829">
    <property type="entry name" value="NADH-UBIQUINONE OXIDOREDUCTASE CHAIN 5"/>
    <property type="match status" value="1"/>
</dbReference>
<dbReference type="Pfam" id="PF00361">
    <property type="entry name" value="Proton_antipo_M"/>
    <property type="match status" value="1"/>
</dbReference>